<dbReference type="SUPFAM" id="SSF52047">
    <property type="entry name" value="RNI-like"/>
    <property type="match status" value="1"/>
</dbReference>
<accession>A0A9W8UE07</accession>
<evidence type="ECO:0000313" key="1">
    <source>
        <dbReference type="EMBL" id="KAJ4019575.1"/>
    </source>
</evidence>
<dbReference type="Proteomes" id="UP001152130">
    <property type="component" value="Unassembled WGS sequence"/>
</dbReference>
<proteinExistence type="predicted"/>
<dbReference type="EMBL" id="JAPDHF010000004">
    <property type="protein sequence ID" value="KAJ4019575.1"/>
    <property type="molecule type" value="Genomic_DNA"/>
</dbReference>
<protein>
    <recommendedName>
        <fullName evidence="3">F-box domain-containing protein</fullName>
    </recommendedName>
</protein>
<organism evidence="1 2">
    <name type="scientific">Fusarium irregulare</name>
    <dbReference type="NCBI Taxonomy" id="2494466"/>
    <lineage>
        <taxon>Eukaryota</taxon>
        <taxon>Fungi</taxon>
        <taxon>Dikarya</taxon>
        <taxon>Ascomycota</taxon>
        <taxon>Pezizomycotina</taxon>
        <taxon>Sordariomycetes</taxon>
        <taxon>Hypocreomycetidae</taxon>
        <taxon>Hypocreales</taxon>
        <taxon>Nectriaceae</taxon>
        <taxon>Fusarium</taxon>
        <taxon>Fusarium incarnatum-equiseti species complex</taxon>
    </lineage>
</organism>
<dbReference type="Gene3D" id="3.80.10.10">
    <property type="entry name" value="Ribonuclease Inhibitor"/>
    <property type="match status" value="1"/>
</dbReference>
<dbReference type="OrthoDB" id="5089581at2759"/>
<evidence type="ECO:0000313" key="2">
    <source>
        <dbReference type="Proteomes" id="UP001152130"/>
    </source>
</evidence>
<dbReference type="AlphaFoldDB" id="A0A9W8UE07"/>
<sequence length="309" mass="35202">MEGKTATTRTGWSPPRLPNEIYRLIISQVNDFDEFRKNTLLALVYSCKLFNRIGEEYLYSQTPNFLEEDEAAGFLRSLELQPKRALYVRSVIYDYDNLTELSMQCSNLQELKIWSSLTLSGDLEQACKNWGSTLRMLKIRSIVELSDWIVQIMPHMTALTTLVLDRACAIDSDDIQAIAESKAPLQQITLPGLYCPQDEAAEGSEDEADEETNDAIAIMITAHSSTLRHIGLEYAKVSRHVLESCKKAKKLITLDIQLAYSPSAEEVDDLLDSCPHLSDYTRIFSYFSLRVDEWNMRQTTEVPEATFDF</sequence>
<dbReference type="InterPro" id="IPR032675">
    <property type="entry name" value="LRR_dom_sf"/>
</dbReference>
<comment type="caution">
    <text evidence="1">The sequence shown here is derived from an EMBL/GenBank/DDBJ whole genome shotgun (WGS) entry which is preliminary data.</text>
</comment>
<gene>
    <name evidence="1" type="ORF">NW766_003311</name>
</gene>
<name>A0A9W8UE07_9HYPO</name>
<reference evidence="1" key="1">
    <citation type="submission" date="2022-10" db="EMBL/GenBank/DDBJ databases">
        <title>Fusarium specimens isolated from Avocado Roots.</title>
        <authorList>
            <person name="Stajich J."/>
            <person name="Roper C."/>
            <person name="Heimlech-Rivalta G."/>
        </authorList>
    </citation>
    <scope>NUCLEOTIDE SEQUENCE</scope>
    <source>
        <strain evidence="1">CF00143</strain>
    </source>
</reference>
<evidence type="ECO:0008006" key="3">
    <source>
        <dbReference type="Google" id="ProtNLM"/>
    </source>
</evidence>
<keyword evidence="2" id="KW-1185">Reference proteome</keyword>